<evidence type="ECO:0000256" key="6">
    <source>
        <dbReference type="ARBA" id="ARBA00022771"/>
    </source>
</evidence>
<evidence type="ECO:0000256" key="5">
    <source>
        <dbReference type="ARBA" id="ARBA00022723"/>
    </source>
</evidence>
<dbReference type="Gene3D" id="3.30.390.130">
    <property type="match status" value="1"/>
</dbReference>
<protein>
    <recommendedName>
        <fullName evidence="9">E3 ubiquitin-protein ligase</fullName>
        <ecNumber evidence="9">2.3.2.27</ecNumber>
    </recommendedName>
</protein>
<dbReference type="SUPFAM" id="SSF57850">
    <property type="entry name" value="RING/U-box"/>
    <property type="match status" value="1"/>
</dbReference>
<dbReference type="GO" id="GO:0008270">
    <property type="term" value="F:zinc ion binding"/>
    <property type="evidence" value="ECO:0007669"/>
    <property type="project" value="UniProtKB-KW"/>
</dbReference>
<evidence type="ECO:0000313" key="13">
    <source>
        <dbReference type="Proteomes" id="UP000005226"/>
    </source>
</evidence>
<dbReference type="UniPathway" id="UPA00143"/>
<keyword evidence="13" id="KW-1185">Reference proteome</keyword>
<evidence type="ECO:0000256" key="9">
    <source>
        <dbReference type="RuleBase" id="RU367105"/>
    </source>
</evidence>
<evidence type="ECO:0000313" key="12">
    <source>
        <dbReference type="Ensembl" id="ENSTRUP00000056790.1"/>
    </source>
</evidence>
<dbReference type="Pfam" id="PF13639">
    <property type="entry name" value="zf-RING_2"/>
    <property type="match status" value="1"/>
</dbReference>
<keyword evidence="9" id="KW-0963">Cytoplasm</keyword>
<evidence type="ECO:0000256" key="1">
    <source>
        <dbReference type="ARBA" id="ARBA00000900"/>
    </source>
</evidence>
<gene>
    <name evidence="12" type="primary">si:dkey-3h3.3</name>
</gene>
<comment type="subcellular location">
    <subcellularLocation>
        <location evidence="9">Cytoplasm</location>
    </subcellularLocation>
</comment>
<reference evidence="12" key="3">
    <citation type="submission" date="2025-09" db="UniProtKB">
        <authorList>
            <consortium name="Ensembl"/>
        </authorList>
    </citation>
    <scope>IDENTIFICATION</scope>
</reference>
<evidence type="ECO:0000256" key="10">
    <source>
        <dbReference type="SAM" id="MobiDB-lite"/>
    </source>
</evidence>
<dbReference type="PANTHER" id="PTHR12622">
    <property type="entry name" value="DELTEX-RELATED"/>
    <property type="match status" value="1"/>
</dbReference>
<keyword evidence="6 8" id="KW-0863">Zinc-finger</keyword>
<reference evidence="12 13" key="1">
    <citation type="journal article" date="2011" name="Genome Biol. Evol.">
        <title>Integration of the genetic map and genome assembly of fugu facilitates insights into distinct features of genome evolution in teleosts and mammals.</title>
        <authorList>
            <person name="Kai W."/>
            <person name="Kikuchi K."/>
            <person name="Tohari S."/>
            <person name="Chew A.K."/>
            <person name="Tay A."/>
            <person name="Fujiwara A."/>
            <person name="Hosoya S."/>
            <person name="Suetake H."/>
            <person name="Naruse K."/>
            <person name="Brenner S."/>
            <person name="Suzuki Y."/>
            <person name="Venkatesh B."/>
        </authorList>
    </citation>
    <scope>NUCLEOTIDE SEQUENCE [LARGE SCALE GENOMIC DNA]</scope>
</reference>
<name>A0A3B5KL59_TAKRU</name>
<feature type="region of interest" description="Disordered" evidence="10">
    <location>
        <begin position="148"/>
        <end position="175"/>
    </location>
</feature>
<proteinExistence type="inferred from homology"/>
<dbReference type="GeneTree" id="ENSGT00940000154578"/>
<dbReference type="Proteomes" id="UP000005226">
    <property type="component" value="Chromosome 21"/>
</dbReference>
<dbReference type="GO" id="GO:0016567">
    <property type="term" value="P:protein ubiquitination"/>
    <property type="evidence" value="ECO:0007669"/>
    <property type="project" value="UniProtKB-UniRule"/>
</dbReference>
<dbReference type="FunFam" id="3.30.390.130:FF:000001">
    <property type="entry name" value="Probable E3 ubiquitin-protein ligase DTX3"/>
    <property type="match status" value="1"/>
</dbReference>
<dbReference type="AlphaFoldDB" id="A0A3B5KL59"/>
<dbReference type="InterPro" id="IPR001841">
    <property type="entry name" value="Znf_RING"/>
</dbReference>
<dbReference type="FunCoup" id="A0A3B5KL59">
    <property type="interactions" value="50"/>
</dbReference>
<sequence>MAGPDSDKSNCQQKEDSSLHRNCVSVSATVMNYIQQKCSKELHKIAGNSFSISPLVSEGSMMVLVVFTPRNPSMSRPHADFVRQRFIVFYQKTASNLKVINLHMSLNDNQKLQRKFPQLLIESSKDRPELTVMGTFAHIAMLEKSLHQKQPHTLLRPPDRGTMSASPTNSRENEDESCPICLENIPVAVTKKKTLECKHSFCTDCLKQAFDHKPICPTCGRVYGVLTGTQPKGGKMIVSQSESSLPGYDRYGTIIINYIIPSGIQEEEHPNPGEPYSGVTRRAFLPDSPEGRKVLMLLRKAFNQRLIFTVGQSTSTNRNNTVTWNDVHHKTSTHGGPTSYGYPDPDYLRRVQDELSAKGIK</sequence>
<dbReference type="InterPro" id="IPR013083">
    <property type="entry name" value="Znf_RING/FYVE/PHD"/>
</dbReference>
<evidence type="ECO:0000256" key="3">
    <source>
        <dbReference type="ARBA" id="ARBA00009413"/>
    </source>
</evidence>
<keyword evidence="7 9" id="KW-0862">Zinc</keyword>
<dbReference type="EC" id="2.3.2.27" evidence="9"/>
<dbReference type="InterPro" id="IPR039396">
    <property type="entry name" value="Deltex_C"/>
</dbReference>
<dbReference type="PROSITE" id="PS50089">
    <property type="entry name" value="ZF_RING_2"/>
    <property type="match status" value="1"/>
</dbReference>
<comment type="similarity">
    <text evidence="3 9">Belongs to the Deltex family.</text>
</comment>
<keyword evidence="5 9" id="KW-0479">Metal-binding</keyword>
<reference evidence="12" key="2">
    <citation type="submission" date="2025-08" db="UniProtKB">
        <authorList>
            <consortium name="Ensembl"/>
        </authorList>
    </citation>
    <scope>IDENTIFICATION</scope>
</reference>
<keyword evidence="4 9" id="KW-0808">Transferase</keyword>
<accession>A0A3B5KL59</accession>
<organism evidence="12 13">
    <name type="scientific">Takifugu rubripes</name>
    <name type="common">Japanese pufferfish</name>
    <name type="synonym">Fugu rubripes</name>
    <dbReference type="NCBI Taxonomy" id="31033"/>
    <lineage>
        <taxon>Eukaryota</taxon>
        <taxon>Metazoa</taxon>
        <taxon>Chordata</taxon>
        <taxon>Craniata</taxon>
        <taxon>Vertebrata</taxon>
        <taxon>Euteleostomi</taxon>
        <taxon>Actinopterygii</taxon>
        <taxon>Neopterygii</taxon>
        <taxon>Teleostei</taxon>
        <taxon>Neoteleostei</taxon>
        <taxon>Acanthomorphata</taxon>
        <taxon>Eupercaria</taxon>
        <taxon>Tetraodontiformes</taxon>
        <taxon>Tetradontoidea</taxon>
        <taxon>Tetraodontidae</taxon>
        <taxon>Takifugu</taxon>
    </lineage>
</organism>
<dbReference type="PROSITE" id="PS00518">
    <property type="entry name" value="ZF_RING_1"/>
    <property type="match status" value="1"/>
</dbReference>
<comment type="catalytic activity">
    <reaction evidence="1 9">
        <text>S-ubiquitinyl-[E2 ubiquitin-conjugating enzyme]-L-cysteine + [acceptor protein]-L-lysine = [E2 ubiquitin-conjugating enzyme]-L-cysteine + N(6)-ubiquitinyl-[acceptor protein]-L-lysine.</text>
        <dbReference type="EC" id="2.3.2.27"/>
    </reaction>
</comment>
<dbReference type="GO" id="GO:0007219">
    <property type="term" value="P:Notch signaling pathway"/>
    <property type="evidence" value="ECO:0007669"/>
    <property type="project" value="InterPro"/>
</dbReference>
<dbReference type="OMA" id="GIQKKEH"/>
<evidence type="ECO:0000256" key="2">
    <source>
        <dbReference type="ARBA" id="ARBA00004906"/>
    </source>
</evidence>
<dbReference type="Pfam" id="PF18102">
    <property type="entry name" value="DTC"/>
    <property type="match status" value="1"/>
</dbReference>
<comment type="pathway">
    <text evidence="2 9">Protein modification; protein ubiquitination.</text>
</comment>
<dbReference type="InterPro" id="IPR039399">
    <property type="entry name" value="Deltex_C_sf"/>
</dbReference>
<evidence type="ECO:0000256" key="4">
    <source>
        <dbReference type="ARBA" id="ARBA00022679"/>
    </source>
</evidence>
<dbReference type="InterPro" id="IPR039398">
    <property type="entry name" value="Deltex_fam"/>
</dbReference>
<dbReference type="GO" id="GO:0061630">
    <property type="term" value="F:ubiquitin protein ligase activity"/>
    <property type="evidence" value="ECO:0007669"/>
    <property type="project" value="UniProtKB-UniRule"/>
</dbReference>
<feature type="domain" description="RING-type" evidence="11">
    <location>
        <begin position="178"/>
        <end position="219"/>
    </location>
</feature>
<dbReference type="CDD" id="cd09633">
    <property type="entry name" value="Deltex_C"/>
    <property type="match status" value="1"/>
</dbReference>
<dbReference type="SMART" id="SM00184">
    <property type="entry name" value="RING"/>
    <property type="match status" value="1"/>
</dbReference>
<dbReference type="STRING" id="31033.ENSTRUP00000056790"/>
<dbReference type="Gene3D" id="3.30.40.10">
    <property type="entry name" value="Zinc/RING finger domain, C3HC4 (zinc finger)"/>
    <property type="match status" value="1"/>
</dbReference>
<evidence type="ECO:0000259" key="11">
    <source>
        <dbReference type="PROSITE" id="PS50089"/>
    </source>
</evidence>
<dbReference type="GO" id="GO:0005737">
    <property type="term" value="C:cytoplasm"/>
    <property type="evidence" value="ECO:0007669"/>
    <property type="project" value="UniProtKB-SubCell"/>
</dbReference>
<evidence type="ECO:0000256" key="7">
    <source>
        <dbReference type="ARBA" id="ARBA00022833"/>
    </source>
</evidence>
<dbReference type="Ensembl" id="ENSTRUT00000053325.2">
    <property type="protein sequence ID" value="ENSTRUP00000056790.1"/>
    <property type="gene ID" value="ENSTRUG00000025167.2"/>
</dbReference>
<evidence type="ECO:0000256" key="8">
    <source>
        <dbReference type="PROSITE-ProRule" id="PRU00175"/>
    </source>
</evidence>
<dbReference type="InParanoid" id="A0A3B5KL59"/>
<dbReference type="InterPro" id="IPR017907">
    <property type="entry name" value="Znf_RING_CS"/>
</dbReference>